<dbReference type="EMBL" id="CP099490">
    <property type="protein sequence ID" value="USQ74845.1"/>
    <property type="molecule type" value="Genomic_DNA"/>
</dbReference>
<gene>
    <name evidence="2" type="ORF">NF557_09185</name>
</gene>
<evidence type="ECO:0000313" key="3">
    <source>
        <dbReference type="Proteomes" id="UP001056535"/>
    </source>
</evidence>
<keyword evidence="3" id="KW-1185">Reference proteome</keyword>
<feature type="transmembrane region" description="Helical" evidence="1">
    <location>
        <begin position="55"/>
        <end position="74"/>
    </location>
</feature>
<keyword evidence="1" id="KW-0472">Membrane</keyword>
<reference evidence="2" key="1">
    <citation type="submission" date="2022-06" db="EMBL/GenBank/DDBJ databases">
        <title>Ornithinimicrobium JY.X270.</title>
        <authorList>
            <person name="Huang Y."/>
        </authorList>
    </citation>
    <scope>NUCLEOTIDE SEQUENCE</scope>
    <source>
        <strain evidence="2">JY.X270</strain>
    </source>
</reference>
<dbReference type="Proteomes" id="UP001056535">
    <property type="component" value="Chromosome"/>
</dbReference>
<keyword evidence="1" id="KW-1133">Transmembrane helix</keyword>
<sequence>MASSKKGTFQSVEVDDEVVNKWAPQLVKLSWAVIAIGVVVGYAVWLLVDGTTGEDVGALIWVLSFSGSVALMSIRQTLLAESV</sequence>
<protein>
    <submittedName>
        <fullName evidence="2">Uncharacterized protein</fullName>
    </submittedName>
</protein>
<accession>A0ABY4YDJ6</accession>
<proteinExistence type="predicted"/>
<dbReference type="RefSeq" id="WP_252618902.1">
    <property type="nucleotide sequence ID" value="NZ_CP099490.1"/>
</dbReference>
<keyword evidence="1" id="KW-0812">Transmembrane</keyword>
<organism evidence="2 3">
    <name type="scientific">Ornithinimicrobium cryptoxanthini</name>
    <dbReference type="NCBI Taxonomy" id="2934161"/>
    <lineage>
        <taxon>Bacteria</taxon>
        <taxon>Bacillati</taxon>
        <taxon>Actinomycetota</taxon>
        <taxon>Actinomycetes</taxon>
        <taxon>Micrococcales</taxon>
        <taxon>Ornithinimicrobiaceae</taxon>
        <taxon>Ornithinimicrobium</taxon>
    </lineage>
</organism>
<evidence type="ECO:0000256" key="1">
    <source>
        <dbReference type="SAM" id="Phobius"/>
    </source>
</evidence>
<evidence type="ECO:0000313" key="2">
    <source>
        <dbReference type="EMBL" id="USQ74845.1"/>
    </source>
</evidence>
<name>A0ABY4YDJ6_9MICO</name>
<feature type="transmembrane region" description="Helical" evidence="1">
    <location>
        <begin position="29"/>
        <end position="48"/>
    </location>
</feature>